<name>A0A9Q8V815_9HYPO</name>
<dbReference type="GeneID" id="72063613"/>
<dbReference type="EMBL" id="CP086354">
    <property type="protein sequence ID" value="UNI15081.1"/>
    <property type="molecule type" value="Genomic_DNA"/>
</dbReference>
<evidence type="ECO:0000313" key="1">
    <source>
        <dbReference type="EMBL" id="UNI15081.1"/>
    </source>
</evidence>
<reference evidence="1" key="1">
    <citation type="submission" date="2021-11" db="EMBL/GenBank/DDBJ databases">
        <title>Purpureocillium_takamizusanense_genome.</title>
        <authorList>
            <person name="Nguyen N.-H."/>
        </authorList>
    </citation>
    <scope>NUCLEOTIDE SEQUENCE</scope>
    <source>
        <strain evidence="1">PT3</strain>
    </source>
</reference>
<protein>
    <submittedName>
        <fullName evidence="1">Uncharacterized protein</fullName>
    </submittedName>
</protein>
<gene>
    <name evidence="1" type="ORF">JDV02_001650</name>
</gene>
<keyword evidence="2" id="KW-1185">Reference proteome</keyword>
<evidence type="ECO:0000313" key="2">
    <source>
        <dbReference type="Proteomes" id="UP000829364"/>
    </source>
</evidence>
<dbReference type="Proteomes" id="UP000829364">
    <property type="component" value="Chromosome 1"/>
</dbReference>
<proteinExistence type="predicted"/>
<dbReference type="RefSeq" id="XP_047838562.1">
    <property type="nucleotide sequence ID" value="XM_047982596.1"/>
</dbReference>
<organism evidence="1 2">
    <name type="scientific">Purpureocillium takamizusanense</name>
    <dbReference type="NCBI Taxonomy" id="2060973"/>
    <lineage>
        <taxon>Eukaryota</taxon>
        <taxon>Fungi</taxon>
        <taxon>Dikarya</taxon>
        <taxon>Ascomycota</taxon>
        <taxon>Pezizomycotina</taxon>
        <taxon>Sordariomycetes</taxon>
        <taxon>Hypocreomycetidae</taxon>
        <taxon>Hypocreales</taxon>
        <taxon>Ophiocordycipitaceae</taxon>
        <taxon>Purpureocillium</taxon>
    </lineage>
</organism>
<dbReference type="KEGG" id="ptkz:JDV02_001650"/>
<accession>A0A9Q8V815</accession>
<dbReference type="AlphaFoldDB" id="A0A9Q8V815"/>
<dbReference type="OrthoDB" id="4928184at2759"/>
<sequence length="62" mass="7030">MRSVTAHTLAWTRFCASGTIFEGRVHSSKKYVRTVFTKYPSADLNSLGLNESYRLPKANNSY</sequence>